<dbReference type="NCBIfam" id="TIGR00182">
    <property type="entry name" value="plsX"/>
    <property type="match status" value="1"/>
</dbReference>
<keyword evidence="3 10" id="KW-0444">Lipid biosynthesis</keyword>
<dbReference type="RefSeq" id="WP_135977338.1">
    <property type="nucleotide sequence ID" value="NZ_BQKC01000001.1"/>
</dbReference>
<comment type="subunit">
    <text evidence="9 10">Homodimer. Probably interacts with PlsY.</text>
</comment>
<dbReference type="SUPFAM" id="SSF53659">
    <property type="entry name" value="Isocitrate/Isopropylmalate dehydrogenase-like"/>
    <property type="match status" value="1"/>
</dbReference>
<evidence type="ECO:0000256" key="2">
    <source>
        <dbReference type="ARBA" id="ARBA00022490"/>
    </source>
</evidence>
<comment type="caution">
    <text evidence="11">The sequence shown here is derived from an EMBL/GenBank/DDBJ whole genome shotgun (WGS) entry which is preliminary data.</text>
</comment>
<dbReference type="EC" id="2.3.1.274" evidence="8 10"/>
<dbReference type="GO" id="GO:0006633">
    <property type="term" value="P:fatty acid biosynthetic process"/>
    <property type="evidence" value="ECO:0007669"/>
    <property type="project" value="UniProtKB-UniRule"/>
</dbReference>
<keyword evidence="2 10" id="KW-0963">Cytoplasm</keyword>
<dbReference type="HAMAP" id="MF_00019">
    <property type="entry name" value="PlsX"/>
    <property type="match status" value="1"/>
</dbReference>
<evidence type="ECO:0000313" key="11">
    <source>
        <dbReference type="EMBL" id="GJM55361.1"/>
    </source>
</evidence>
<dbReference type="PANTHER" id="PTHR30100">
    <property type="entry name" value="FATTY ACID/PHOSPHOLIPID SYNTHESIS PROTEIN PLSX"/>
    <property type="match status" value="1"/>
</dbReference>
<gene>
    <name evidence="10 11" type="primary">plsX</name>
    <name evidence="11" type="ORF">ATOP_10160</name>
</gene>
<evidence type="ECO:0000256" key="4">
    <source>
        <dbReference type="ARBA" id="ARBA00022679"/>
    </source>
</evidence>
<dbReference type="InterPro" id="IPR003664">
    <property type="entry name" value="FA_synthesis"/>
</dbReference>
<organism evidence="11 12">
    <name type="scientific">Granulimonas faecalis</name>
    <dbReference type="NCBI Taxonomy" id="2894155"/>
    <lineage>
        <taxon>Bacteria</taxon>
        <taxon>Bacillati</taxon>
        <taxon>Actinomycetota</taxon>
        <taxon>Coriobacteriia</taxon>
        <taxon>Coriobacteriales</taxon>
        <taxon>Kribbibacteriaceae</taxon>
        <taxon>Granulimonas</taxon>
    </lineage>
</organism>
<keyword evidence="7 10" id="KW-1208">Phospholipid metabolism</keyword>
<evidence type="ECO:0000256" key="3">
    <source>
        <dbReference type="ARBA" id="ARBA00022516"/>
    </source>
</evidence>
<dbReference type="GO" id="GO:0005737">
    <property type="term" value="C:cytoplasm"/>
    <property type="evidence" value="ECO:0007669"/>
    <property type="project" value="UniProtKB-SubCell"/>
</dbReference>
<evidence type="ECO:0000256" key="10">
    <source>
        <dbReference type="HAMAP-Rule" id="MF_00019"/>
    </source>
</evidence>
<keyword evidence="12" id="KW-1185">Reference proteome</keyword>
<dbReference type="GO" id="GO:0008654">
    <property type="term" value="P:phospholipid biosynthetic process"/>
    <property type="evidence" value="ECO:0007669"/>
    <property type="project" value="UniProtKB-KW"/>
</dbReference>
<dbReference type="AlphaFoldDB" id="A0AAV5B421"/>
<keyword evidence="5 10" id="KW-0443">Lipid metabolism</keyword>
<keyword evidence="11" id="KW-0012">Acyltransferase</keyword>
<keyword evidence="6 10" id="KW-0594">Phospholipid biosynthesis</keyword>
<dbReference type="EMBL" id="BQKC01000001">
    <property type="protein sequence ID" value="GJM55361.1"/>
    <property type="molecule type" value="Genomic_DNA"/>
</dbReference>
<evidence type="ECO:0000256" key="5">
    <source>
        <dbReference type="ARBA" id="ARBA00023098"/>
    </source>
</evidence>
<dbReference type="GO" id="GO:0043811">
    <property type="term" value="F:phosphate:acyl-[acyl carrier protein] acyltransferase activity"/>
    <property type="evidence" value="ECO:0007669"/>
    <property type="project" value="UniProtKB-UniRule"/>
</dbReference>
<comment type="catalytic activity">
    <reaction evidence="1 10">
        <text>a fatty acyl-[ACP] + phosphate = an acyl phosphate + holo-[ACP]</text>
        <dbReference type="Rhea" id="RHEA:42292"/>
        <dbReference type="Rhea" id="RHEA-COMP:9685"/>
        <dbReference type="Rhea" id="RHEA-COMP:14125"/>
        <dbReference type="ChEBI" id="CHEBI:43474"/>
        <dbReference type="ChEBI" id="CHEBI:59918"/>
        <dbReference type="ChEBI" id="CHEBI:64479"/>
        <dbReference type="ChEBI" id="CHEBI:138651"/>
        <dbReference type="EC" id="2.3.1.274"/>
    </reaction>
</comment>
<evidence type="ECO:0000256" key="6">
    <source>
        <dbReference type="ARBA" id="ARBA00023209"/>
    </source>
</evidence>
<dbReference type="Proteomes" id="UP001055025">
    <property type="component" value="Unassembled WGS sequence"/>
</dbReference>
<evidence type="ECO:0000256" key="7">
    <source>
        <dbReference type="ARBA" id="ARBA00023264"/>
    </source>
</evidence>
<proteinExistence type="inferred from homology"/>
<comment type="subcellular location">
    <subcellularLocation>
        <location evidence="10">Cytoplasm</location>
    </subcellularLocation>
    <text evidence="10">Associated with the membrane possibly through PlsY.</text>
</comment>
<comment type="function">
    <text evidence="10">Catalyzes the reversible formation of acyl-phosphate (acyl-PO(4)) from acyl-[acyl-carrier-protein] (acyl-ACP). This enzyme utilizes acyl-ACP as fatty acyl donor, but not acyl-CoA.</text>
</comment>
<keyword evidence="4 10" id="KW-0808">Transferase</keyword>
<dbReference type="Pfam" id="PF02504">
    <property type="entry name" value="FA_synthesis"/>
    <property type="match status" value="1"/>
</dbReference>
<evidence type="ECO:0000256" key="9">
    <source>
        <dbReference type="ARBA" id="ARBA00046608"/>
    </source>
</evidence>
<accession>A0AAV5B421</accession>
<dbReference type="PIRSF" id="PIRSF002465">
    <property type="entry name" value="Phsphlp_syn_PlsX"/>
    <property type="match status" value="1"/>
</dbReference>
<dbReference type="InterPro" id="IPR012281">
    <property type="entry name" value="Phospholipid_synth_PlsX-like"/>
</dbReference>
<comment type="similarity">
    <text evidence="10">Belongs to the PlsX family.</text>
</comment>
<evidence type="ECO:0000313" key="12">
    <source>
        <dbReference type="Proteomes" id="UP001055025"/>
    </source>
</evidence>
<evidence type="ECO:0000256" key="1">
    <source>
        <dbReference type="ARBA" id="ARBA00001232"/>
    </source>
</evidence>
<protein>
    <recommendedName>
        <fullName evidence="8 10">Phosphate acyltransferase</fullName>
        <ecNumber evidence="8 10">2.3.1.274</ecNumber>
    </recommendedName>
    <alternativeName>
        <fullName evidence="10">Acyl-ACP phosphotransacylase</fullName>
    </alternativeName>
    <alternativeName>
        <fullName evidence="10">Acyl-[acyl-carrier-protein]--phosphate acyltransferase</fullName>
    </alternativeName>
    <alternativeName>
        <fullName evidence="10">Phosphate-acyl-ACP acyltransferase</fullName>
    </alternativeName>
</protein>
<comment type="pathway">
    <text evidence="10">Lipid metabolism; phospholipid metabolism.</text>
</comment>
<name>A0AAV5B421_9ACTN</name>
<evidence type="ECO:0000256" key="8">
    <source>
        <dbReference type="ARBA" id="ARBA00024069"/>
    </source>
</evidence>
<dbReference type="PANTHER" id="PTHR30100:SF1">
    <property type="entry name" value="PHOSPHATE ACYLTRANSFERASE"/>
    <property type="match status" value="1"/>
</dbReference>
<dbReference type="Gene3D" id="3.40.718.10">
    <property type="entry name" value="Isopropylmalate Dehydrogenase"/>
    <property type="match status" value="1"/>
</dbReference>
<reference evidence="11" key="1">
    <citation type="journal article" date="2022" name="Int. J. Syst. Evol. Microbiol.">
        <title>Granulimonas faecalis gen. nov., sp. nov., and Leptogranulimonas caecicola gen. nov., sp. nov., novel lactate-producing Atopobiaceae bacteria isolated from mouse intestines, and an emended description of the family Atopobiaceae.</title>
        <authorList>
            <person name="Morinaga K."/>
            <person name="Kusada H."/>
            <person name="Sakamoto S."/>
            <person name="Murakami T."/>
            <person name="Toyoda A."/>
            <person name="Mori H."/>
            <person name="Meng X.Y."/>
            <person name="Takashino M."/>
            <person name="Murotomi K."/>
            <person name="Tamaki H."/>
        </authorList>
    </citation>
    <scope>NUCLEOTIDE SEQUENCE</scope>
    <source>
        <strain evidence="11">OPF53</strain>
    </source>
</reference>
<sequence>MNTVCVDAMGGDLTPDVVLSGIDLALGADRDLTVLVAGDASVVEPFCASRGRAVPLVTTEVIAMGEHPATAVRAKRDSSIVRGCRAVREGDAQAFFSAGSTGAVLAAATVTVGRVKGVSRPALAAVLPGLDGHQTVFCDLGANADCRPEMVVQFAQMGAVLAEVEAGAGHPTVALLSNGTEETKGSSQALAFHGALEEAADAGLVDFAGNCEGSDILLGSHDVIVSCGFAGNIALKAMEGTAKFMAARLKAAAASSPRSALGALLVKPAFSAIAADLSGDVHGGACLLGLKAPVLVGHGHTSPEAVMNGTLAALRTVREDLCGRIAASLRADA</sequence>